<organism evidence="3 4">
    <name type="scientific">Helobdella robusta</name>
    <name type="common">Californian leech</name>
    <dbReference type="NCBI Taxonomy" id="6412"/>
    <lineage>
        <taxon>Eukaryota</taxon>
        <taxon>Metazoa</taxon>
        <taxon>Spiralia</taxon>
        <taxon>Lophotrochozoa</taxon>
        <taxon>Annelida</taxon>
        <taxon>Clitellata</taxon>
        <taxon>Hirudinea</taxon>
        <taxon>Rhynchobdellida</taxon>
        <taxon>Glossiphoniidae</taxon>
        <taxon>Helobdella</taxon>
    </lineage>
</organism>
<evidence type="ECO:0000313" key="2">
    <source>
        <dbReference type="EMBL" id="ESN99259.1"/>
    </source>
</evidence>
<dbReference type="EMBL" id="AMQM01001173">
    <property type="status" value="NOT_ANNOTATED_CDS"/>
    <property type="molecule type" value="Genomic_DNA"/>
</dbReference>
<dbReference type="EMBL" id="KB097143">
    <property type="protein sequence ID" value="ESN99259.1"/>
    <property type="molecule type" value="Genomic_DNA"/>
</dbReference>
<dbReference type="HOGENOM" id="CLU_628948_0_0_1"/>
<dbReference type="KEGG" id="hro:HELRODRAFT_162777"/>
<proteinExistence type="predicted"/>
<dbReference type="AlphaFoldDB" id="T1ET46"/>
<reference evidence="3" key="3">
    <citation type="submission" date="2015-06" db="UniProtKB">
        <authorList>
            <consortium name="EnsemblMetazoa"/>
        </authorList>
    </citation>
    <scope>IDENTIFICATION</scope>
</reference>
<evidence type="ECO:0000313" key="3">
    <source>
        <dbReference type="EnsemblMetazoa" id="HelroP162777"/>
    </source>
</evidence>
<evidence type="ECO:0000256" key="1">
    <source>
        <dbReference type="SAM" id="MobiDB-lite"/>
    </source>
</evidence>
<feature type="compositionally biased region" description="Low complexity" evidence="1">
    <location>
        <begin position="66"/>
        <end position="81"/>
    </location>
</feature>
<dbReference type="GeneID" id="20199746"/>
<protein>
    <submittedName>
        <fullName evidence="2 3">Uncharacterized protein</fullName>
    </submittedName>
</protein>
<dbReference type="EnsemblMetazoa" id="HelroT162777">
    <property type="protein sequence ID" value="HelroP162777"/>
    <property type="gene ID" value="HelroG162777"/>
</dbReference>
<evidence type="ECO:0000313" key="4">
    <source>
        <dbReference type="Proteomes" id="UP000015101"/>
    </source>
</evidence>
<accession>T1ET46</accession>
<feature type="region of interest" description="Disordered" evidence="1">
    <location>
        <begin position="247"/>
        <end position="267"/>
    </location>
</feature>
<sequence>MFYKIFSKTKYFPKHSVQSLIQRAIFINGSPFTSWSFNTFNEHIHQSYLQQLSKKLNCSSVHPTHNSSNKYNNNNSSNNINNNTIKKNVQALKETILTSKNKSHLINNRQSTEKVDYQQKQQPPKLSFNVNECINEASVQDILKASQSLPLNKLKFKSVLSPLLNVLPTWLTSNSSSVRDAPFKNKEKMFRARESEAANIVKSRPSIGNINHSNNANKNKHSEQENDNDATKGHKAMNAAANEIKKGNYLPNPLMDGRTTDNSISQPPNDFLNIDRIGNIDIIVMVTKAGSSGWFNERELEQGVKESKMAVIMRAFVQNVFLYHKQKVGLTITTAIATMTSSLDKILLLASFTSDTIFLLMTTKRQHHLQSATKKTSVRVDWSRRFWPDSEYEFFKRPELKSDFFREQRRIPKNFFILKKFYFFMKTFHKIVLFGR</sequence>
<name>T1ET46_HELRO</name>
<keyword evidence="4" id="KW-1185">Reference proteome</keyword>
<dbReference type="RefSeq" id="XP_009023127.1">
    <property type="nucleotide sequence ID" value="XM_009024879.1"/>
</dbReference>
<feature type="region of interest" description="Disordered" evidence="1">
    <location>
        <begin position="60"/>
        <end position="81"/>
    </location>
</feature>
<reference evidence="4" key="1">
    <citation type="submission" date="2012-12" db="EMBL/GenBank/DDBJ databases">
        <authorList>
            <person name="Hellsten U."/>
            <person name="Grimwood J."/>
            <person name="Chapman J.A."/>
            <person name="Shapiro H."/>
            <person name="Aerts A."/>
            <person name="Otillar R.P."/>
            <person name="Terry A.Y."/>
            <person name="Boore J.L."/>
            <person name="Simakov O."/>
            <person name="Marletaz F."/>
            <person name="Cho S.-J."/>
            <person name="Edsinger-Gonzales E."/>
            <person name="Havlak P."/>
            <person name="Kuo D.-H."/>
            <person name="Larsson T."/>
            <person name="Lv J."/>
            <person name="Arendt D."/>
            <person name="Savage R."/>
            <person name="Osoegawa K."/>
            <person name="de Jong P."/>
            <person name="Lindberg D.R."/>
            <person name="Seaver E.C."/>
            <person name="Weisblat D.A."/>
            <person name="Putnam N.H."/>
            <person name="Grigoriev I.V."/>
            <person name="Rokhsar D.S."/>
        </authorList>
    </citation>
    <scope>NUCLEOTIDE SEQUENCE</scope>
</reference>
<dbReference type="InParanoid" id="T1ET46"/>
<reference evidence="2 4" key="2">
    <citation type="journal article" date="2013" name="Nature">
        <title>Insights into bilaterian evolution from three spiralian genomes.</title>
        <authorList>
            <person name="Simakov O."/>
            <person name="Marletaz F."/>
            <person name="Cho S.J."/>
            <person name="Edsinger-Gonzales E."/>
            <person name="Havlak P."/>
            <person name="Hellsten U."/>
            <person name="Kuo D.H."/>
            <person name="Larsson T."/>
            <person name="Lv J."/>
            <person name="Arendt D."/>
            <person name="Savage R."/>
            <person name="Osoegawa K."/>
            <person name="de Jong P."/>
            <person name="Grimwood J."/>
            <person name="Chapman J.A."/>
            <person name="Shapiro H."/>
            <person name="Aerts A."/>
            <person name="Otillar R.P."/>
            <person name="Terry A.Y."/>
            <person name="Boore J.L."/>
            <person name="Grigoriev I.V."/>
            <person name="Lindberg D.R."/>
            <person name="Seaver E.C."/>
            <person name="Weisblat D.A."/>
            <person name="Putnam N.H."/>
            <person name="Rokhsar D.S."/>
        </authorList>
    </citation>
    <scope>NUCLEOTIDE SEQUENCE</scope>
</reference>
<gene>
    <name evidence="3" type="primary">20199746</name>
    <name evidence="2" type="ORF">HELRODRAFT_162777</name>
</gene>
<dbReference type="CTD" id="20199746"/>
<dbReference type="Proteomes" id="UP000015101">
    <property type="component" value="Unassembled WGS sequence"/>
</dbReference>
<feature type="region of interest" description="Disordered" evidence="1">
    <location>
        <begin position="194"/>
        <end position="232"/>
    </location>
</feature>
<feature type="compositionally biased region" description="Basic and acidic residues" evidence="1">
    <location>
        <begin position="220"/>
        <end position="232"/>
    </location>
</feature>